<proteinExistence type="predicted"/>
<organism evidence="1 2">
    <name type="scientific">Fusarium redolens</name>
    <dbReference type="NCBI Taxonomy" id="48865"/>
    <lineage>
        <taxon>Eukaryota</taxon>
        <taxon>Fungi</taxon>
        <taxon>Dikarya</taxon>
        <taxon>Ascomycota</taxon>
        <taxon>Pezizomycotina</taxon>
        <taxon>Sordariomycetes</taxon>
        <taxon>Hypocreomycetidae</taxon>
        <taxon>Hypocreales</taxon>
        <taxon>Nectriaceae</taxon>
        <taxon>Fusarium</taxon>
        <taxon>Fusarium redolens species complex</taxon>
    </lineage>
</organism>
<sequence>MWTRGTLCVPVARGRGAYLQLTSIVSLFASGADVMSSYPETTTQSCNGILPNRKSIFMSESQIWGYNIVHCLSYCSSAIAYTSILVSRSHVVCWDGGGVTAWWWCVSQ</sequence>
<dbReference type="Proteomes" id="UP000720189">
    <property type="component" value="Unassembled WGS sequence"/>
</dbReference>
<comment type="caution">
    <text evidence="1">The sequence shown here is derived from an EMBL/GenBank/DDBJ whole genome shotgun (WGS) entry which is preliminary data.</text>
</comment>
<name>A0A9P9KWL0_FUSRE</name>
<protein>
    <submittedName>
        <fullName evidence="1">Uncharacterized protein</fullName>
    </submittedName>
</protein>
<dbReference type="GeneID" id="70215212"/>
<dbReference type="AlphaFoldDB" id="A0A9P9KWL0"/>
<dbReference type="EMBL" id="JAGMUX010000001">
    <property type="protein sequence ID" value="KAH7269772.1"/>
    <property type="molecule type" value="Genomic_DNA"/>
</dbReference>
<evidence type="ECO:0000313" key="1">
    <source>
        <dbReference type="EMBL" id="KAH7269772.1"/>
    </source>
</evidence>
<dbReference type="RefSeq" id="XP_046056540.1">
    <property type="nucleotide sequence ID" value="XM_046185258.1"/>
</dbReference>
<accession>A0A9P9KWL0</accession>
<gene>
    <name evidence="1" type="ORF">BKA55DRAFT_22652</name>
</gene>
<reference evidence="1" key="1">
    <citation type="journal article" date="2021" name="Nat. Commun.">
        <title>Genetic determinants of endophytism in the Arabidopsis root mycobiome.</title>
        <authorList>
            <person name="Mesny F."/>
            <person name="Miyauchi S."/>
            <person name="Thiergart T."/>
            <person name="Pickel B."/>
            <person name="Atanasova L."/>
            <person name="Karlsson M."/>
            <person name="Huettel B."/>
            <person name="Barry K.W."/>
            <person name="Haridas S."/>
            <person name="Chen C."/>
            <person name="Bauer D."/>
            <person name="Andreopoulos W."/>
            <person name="Pangilinan J."/>
            <person name="LaButti K."/>
            <person name="Riley R."/>
            <person name="Lipzen A."/>
            <person name="Clum A."/>
            <person name="Drula E."/>
            <person name="Henrissat B."/>
            <person name="Kohler A."/>
            <person name="Grigoriev I.V."/>
            <person name="Martin F.M."/>
            <person name="Hacquard S."/>
        </authorList>
    </citation>
    <scope>NUCLEOTIDE SEQUENCE</scope>
    <source>
        <strain evidence="1">MPI-CAGE-AT-0023</strain>
    </source>
</reference>
<keyword evidence="2" id="KW-1185">Reference proteome</keyword>
<evidence type="ECO:0000313" key="2">
    <source>
        <dbReference type="Proteomes" id="UP000720189"/>
    </source>
</evidence>